<evidence type="ECO:0000256" key="10">
    <source>
        <dbReference type="PIRNR" id="PIRNR001563"/>
    </source>
</evidence>
<keyword evidence="6 10" id="KW-0067">ATP-binding</keyword>
<dbReference type="Proteomes" id="UP000032434">
    <property type="component" value="Chromosome 1"/>
</dbReference>
<dbReference type="InParanoid" id="A0A061ABH8"/>
<dbReference type="PIRSF" id="PIRSF001563">
    <property type="entry name" value="Folylpolyglu_synth"/>
    <property type="match status" value="1"/>
</dbReference>
<dbReference type="SUPFAM" id="SSF53623">
    <property type="entry name" value="MurD-like peptide ligases, catalytic domain"/>
    <property type="match status" value="1"/>
</dbReference>
<dbReference type="PANTHER" id="PTHR11136">
    <property type="entry name" value="FOLYLPOLYGLUTAMATE SYNTHASE-RELATED"/>
    <property type="match status" value="1"/>
</dbReference>
<dbReference type="GO" id="GO:0046872">
    <property type="term" value="F:metal ion binding"/>
    <property type="evidence" value="ECO:0007669"/>
    <property type="project" value="UniProtKB-KW"/>
</dbReference>
<dbReference type="InterPro" id="IPR036615">
    <property type="entry name" value="Mur_ligase_C_dom_sf"/>
</dbReference>
<dbReference type="GO" id="GO:0005737">
    <property type="term" value="C:cytoplasm"/>
    <property type="evidence" value="ECO:0007669"/>
    <property type="project" value="TreeGrafter"/>
</dbReference>
<dbReference type="InterPro" id="IPR004101">
    <property type="entry name" value="Mur_ligase_C"/>
</dbReference>
<dbReference type="InterPro" id="IPR001645">
    <property type="entry name" value="Folylpolyglutamate_synth"/>
</dbReference>
<dbReference type="Gene3D" id="3.90.190.20">
    <property type="entry name" value="Mur ligase, C-terminal domain"/>
    <property type="match status" value="1"/>
</dbReference>
<dbReference type="PROSITE" id="PS01012">
    <property type="entry name" value="FOLYLPOLYGLU_SYNT_2"/>
    <property type="match status" value="1"/>
</dbReference>
<keyword evidence="14" id="KW-1185">Reference proteome</keyword>
<proteinExistence type="inferred from homology"/>
<evidence type="ECO:0000256" key="7">
    <source>
        <dbReference type="ARBA" id="ARBA00022842"/>
    </source>
</evidence>
<evidence type="ECO:0000256" key="4">
    <source>
        <dbReference type="ARBA" id="ARBA00022723"/>
    </source>
</evidence>
<keyword evidence="3 10" id="KW-0436">Ligase</keyword>
<protein>
    <recommendedName>
        <fullName evidence="2">tetrahydrofolate synthase</fullName>
        <ecNumber evidence="2">6.3.2.17</ecNumber>
    </recommendedName>
    <alternativeName>
        <fullName evidence="8">Tetrahydrofolylpolyglutamate synthase</fullName>
    </alternativeName>
</protein>
<comment type="similarity">
    <text evidence="1 10">Belongs to the folylpolyglutamate synthase family.</text>
</comment>
<dbReference type="EMBL" id="LK028559">
    <property type="protein sequence ID" value="CDR30754.1"/>
    <property type="molecule type" value="Genomic_DNA"/>
</dbReference>
<dbReference type="GO" id="GO:0005524">
    <property type="term" value="F:ATP binding"/>
    <property type="evidence" value="ECO:0007669"/>
    <property type="project" value="UniProtKB-KW"/>
</dbReference>
<dbReference type="GO" id="GO:0008841">
    <property type="term" value="F:dihydrofolate synthase activity"/>
    <property type="evidence" value="ECO:0007669"/>
    <property type="project" value="TreeGrafter"/>
</dbReference>
<comment type="catalytic activity">
    <reaction evidence="9">
        <text>(6S)-5,6,7,8-tetrahydrofolyl-(gamma-L-Glu)(n) + L-glutamate + ATP = (6S)-5,6,7,8-tetrahydrofolyl-(gamma-L-Glu)(n+1) + ADP + phosphate + H(+)</text>
        <dbReference type="Rhea" id="RHEA:10580"/>
        <dbReference type="Rhea" id="RHEA-COMP:14738"/>
        <dbReference type="Rhea" id="RHEA-COMP:14740"/>
        <dbReference type="ChEBI" id="CHEBI:15378"/>
        <dbReference type="ChEBI" id="CHEBI:29985"/>
        <dbReference type="ChEBI" id="CHEBI:30616"/>
        <dbReference type="ChEBI" id="CHEBI:43474"/>
        <dbReference type="ChEBI" id="CHEBI:141005"/>
        <dbReference type="ChEBI" id="CHEBI:456216"/>
        <dbReference type="EC" id="6.3.2.17"/>
    </reaction>
</comment>
<dbReference type="KEGG" id="aoc:Aocu_06810"/>
<dbReference type="PANTHER" id="PTHR11136:SF0">
    <property type="entry name" value="DIHYDROFOLATE SYNTHETASE-RELATED"/>
    <property type="match status" value="1"/>
</dbReference>
<keyword evidence="7" id="KW-0460">Magnesium</keyword>
<keyword evidence="4" id="KW-0479">Metal-binding</keyword>
<evidence type="ECO:0000256" key="1">
    <source>
        <dbReference type="ARBA" id="ARBA00008276"/>
    </source>
</evidence>
<name>A0A061ABH8_9MOLU</name>
<reference evidence="14" key="1">
    <citation type="submission" date="2014-05" db="EMBL/GenBank/DDBJ databases">
        <authorList>
            <person name="Kube M."/>
        </authorList>
    </citation>
    <scope>NUCLEOTIDE SEQUENCE [LARGE SCALE GENOMIC DNA]</scope>
</reference>
<dbReference type="AlphaFoldDB" id="A0A061ABH8"/>
<evidence type="ECO:0000259" key="12">
    <source>
        <dbReference type="Pfam" id="PF08245"/>
    </source>
</evidence>
<dbReference type="NCBIfam" id="TIGR01499">
    <property type="entry name" value="folC"/>
    <property type="match status" value="1"/>
</dbReference>
<feature type="domain" description="Mur ligase central" evidence="12">
    <location>
        <begin position="46"/>
        <end position="262"/>
    </location>
</feature>
<dbReference type="Pfam" id="PF08245">
    <property type="entry name" value="Mur_ligase_M"/>
    <property type="match status" value="1"/>
</dbReference>
<dbReference type="Gene3D" id="3.40.1190.10">
    <property type="entry name" value="Mur-like, catalytic domain"/>
    <property type="match status" value="1"/>
</dbReference>
<sequence>MFNLLKDAIHWIETRTKFRPKTSLDYIDNALKMMNVNLDLIKKIHVTGTNGKGSVSMYLTHIFKFNGYKVGTFISPYLMRFNERIKINGQDIDDDSLLQLINKIFTFNEVYHEKTGQSLSFFELMTLMSIQMFSDEKVDLMIMEVGIGGLLDATNILNYDASVITNIGFDHMKQLGNTLEEISFNKLGIVKKHNHLFTTVDSKLHDYFKNYVDKKEATVKFIDETEVKIVNHYPNIIKYKGITYELGILGNYQALNAALAIEVSKFIDPSIQDDDILKGLKYTVYPGRLEEVLPEIFIDGAHNSHAIEALIKTLQQTFNRKKIHVLFSALADKEPKNMLDLLAPHVESIYVTGFDDPRYQSLHDLGYAFEADAYQALKTLIQTKNNGDIILITGSLHFIGYIKNDILPKLS</sequence>
<evidence type="ECO:0000256" key="3">
    <source>
        <dbReference type="ARBA" id="ARBA00022598"/>
    </source>
</evidence>
<dbReference type="EC" id="6.3.2.17" evidence="2"/>
<evidence type="ECO:0000256" key="6">
    <source>
        <dbReference type="ARBA" id="ARBA00022840"/>
    </source>
</evidence>
<dbReference type="PATRIC" id="fig|35623.3.peg.681"/>
<evidence type="ECO:0000313" key="14">
    <source>
        <dbReference type="Proteomes" id="UP000032434"/>
    </source>
</evidence>
<feature type="domain" description="Mur ligase C-terminal" evidence="11">
    <location>
        <begin position="295"/>
        <end position="395"/>
    </location>
</feature>
<evidence type="ECO:0000313" key="13">
    <source>
        <dbReference type="EMBL" id="CDR30754.1"/>
    </source>
</evidence>
<dbReference type="HOGENOM" id="CLU_015869_1_2_14"/>
<dbReference type="SUPFAM" id="SSF53244">
    <property type="entry name" value="MurD-like peptide ligases, peptide-binding domain"/>
    <property type="match status" value="1"/>
</dbReference>
<evidence type="ECO:0000259" key="11">
    <source>
        <dbReference type="Pfam" id="PF02875"/>
    </source>
</evidence>
<evidence type="ECO:0000256" key="8">
    <source>
        <dbReference type="ARBA" id="ARBA00030592"/>
    </source>
</evidence>
<dbReference type="InterPro" id="IPR036565">
    <property type="entry name" value="Mur-like_cat_sf"/>
</dbReference>
<keyword evidence="5 10" id="KW-0547">Nucleotide-binding</keyword>
<gene>
    <name evidence="13" type="primary">folC</name>
    <name evidence="13" type="ORF">Aocu_06810</name>
</gene>
<dbReference type="InterPro" id="IPR013221">
    <property type="entry name" value="Mur_ligase_cen"/>
</dbReference>
<accession>A0A061ABH8</accession>
<dbReference type="Pfam" id="PF02875">
    <property type="entry name" value="Mur_ligase_C"/>
    <property type="match status" value="1"/>
</dbReference>
<evidence type="ECO:0000256" key="5">
    <source>
        <dbReference type="ARBA" id="ARBA00022741"/>
    </source>
</evidence>
<organism evidence="13 14">
    <name type="scientific">Acholeplasma oculi</name>
    <dbReference type="NCBI Taxonomy" id="35623"/>
    <lineage>
        <taxon>Bacteria</taxon>
        <taxon>Bacillati</taxon>
        <taxon>Mycoplasmatota</taxon>
        <taxon>Mollicutes</taxon>
        <taxon>Acholeplasmatales</taxon>
        <taxon>Acholeplasmataceae</taxon>
        <taxon>Acholeplasma</taxon>
    </lineage>
</organism>
<evidence type="ECO:0000256" key="2">
    <source>
        <dbReference type="ARBA" id="ARBA00013025"/>
    </source>
</evidence>
<dbReference type="InterPro" id="IPR018109">
    <property type="entry name" value="Folylpolyglutamate_synth_CS"/>
</dbReference>
<dbReference type="FunCoup" id="A0A061ABH8">
    <property type="interactions" value="309"/>
</dbReference>
<evidence type="ECO:0000256" key="9">
    <source>
        <dbReference type="ARBA" id="ARBA00047493"/>
    </source>
</evidence>
<dbReference type="STRING" id="35623.Aocu_06810"/>
<dbReference type="GO" id="GO:0004326">
    <property type="term" value="F:tetrahydrofolylpolyglutamate synthase activity"/>
    <property type="evidence" value="ECO:0007669"/>
    <property type="project" value="UniProtKB-EC"/>
</dbReference>